<dbReference type="Gene3D" id="6.10.250.730">
    <property type="match status" value="1"/>
</dbReference>
<sequence length="94" mass="10476">MGAAVDSAQWVQPVMIVCKKSGQLYTITNTREALDMLLRYWPVSDGKAFFDAMEVCIGVAEGRTSKEQARQAFIDAAHEAHIPLEIPDIIRVRV</sequence>
<dbReference type="AlphaFoldDB" id="A0A559SWN1"/>
<evidence type="ECO:0000313" key="2">
    <source>
        <dbReference type="Proteomes" id="UP000319824"/>
    </source>
</evidence>
<protein>
    <submittedName>
        <fullName evidence="1">Uncharacterized protein DUF982</fullName>
    </submittedName>
</protein>
<accession>A0A559SWN1</accession>
<name>A0A559SWN1_9HYPH</name>
<proteinExistence type="predicted"/>
<dbReference type="Proteomes" id="UP000319824">
    <property type="component" value="Unassembled WGS sequence"/>
</dbReference>
<dbReference type="Pfam" id="PF06169">
    <property type="entry name" value="DUF982"/>
    <property type="match status" value="1"/>
</dbReference>
<evidence type="ECO:0000313" key="1">
    <source>
        <dbReference type="EMBL" id="TVZ66768.1"/>
    </source>
</evidence>
<organism evidence="1 2">
    <name type="scientific">Rhizobium mongolense USDA 1844</name>
    <dbReference type="NCBI Taxonomy" id="1079460"/>
    <lineage>
        <taxon>Bacteria</taxon>
        <taxon>Pseudomonadati</taxon>
        <taxon>Pseudomonadota</taxon>
        <taxon>Alphaproteobacteria</taxon>
        <taxon>Hyphomicrobiales</taxon>
        <taxon>Rhizobiaceae</taxon>
        <taxon>Rhizobium/Agrobacterium group</taxon>
        <taxon>Rhizobium</taxon>
    </lineage>
</organism>
<dbReference type="InterPro" id="IPR010385">
    <property type="entry name" value="DUF982"/>
</dbReference>
<dbReference type="EMBL" id="VISO01000003">
    <property type="protein sequence ID" value="TVZ66768.1"/>
    <property type="molecule type" value="Genomic_DNA"/>
</dbReference>
<comment type="caution">
    <text evidence="1">The sequence shown here is derived from an EMBL/GenBank/DDBJ whole genome shotgun (WGS) entry which is preliminary data.</text>
</comment>
<gene>
    <name evidence="1" type="ORF">BCL32_7188</name>
</gene>
<reference evidence="1 2" key="1">
    <citation type="submission" date="2019-06" db="EMBL/GenBank/DDBJ databases">
        <title>Pac Bio to generate improved reference genome sequences for organisms with transposon mutant libraries (support for FEBA project).</title>
        <authorList>
            <person name="Blow M."/>
        </authorList>
    </citation>
    <scope>NUCLEOTIDE SEQUENCE [LARGE SCALE GENOMIC DNA]</scope>
    <source>
        <strain evidence="1 2">USDA 1844</strain>
    </source>
</reference>